<dbReference type="PANTHER" id="PTHR37384:SF1">
    <property type="entry name" value="OS01G0835600 PROTEIN"/>
    <property type="match status" value="1"/>
</dbReference>
<accession>A0ABD3P032</accession>
<evidence type="ECO:0000256" key="2">
    <source>
        <dbReference type="SAM" id="Phobius"/>
    </source>
</evidence>
<keyword evidence="2" id="KW-1133">Transmembrane helix</keyword>
<dbReference type="PROSITE" id="PS50081">
    <property type="entry name" value="ZF_DAG_PE_2"/>
    <property type="match status" value="1"/>
</dbReference>
<organism evidence="4 5">
    <name type="scientific">Cyclotella atomus</name>
    <dbReference type="NCBI Taxonomy" id="382360"/>
    <lineage>
        <taxon>Eukaryota</taxon>
        <taxon>Sar</taxon>
        <taxon>Stramenopiles</taxon>
        <taxon>Ochrophyta</taxon>
        <taxon>Bacillariophyta</taxon>
        <taxon>Coscinodiscophyceae</taxon>
        <taxon>Thalassiosirophycidae</taxon>
        <taxon>Stephanodiscales</taxon>
        <taxon>Stephanodiscaceae</taxon>
        <taxon>Cyclotella</taxon>
    </lineage>
</organism>
<evidence type="ECO:0000313" key="5">
    <source>
        <dbReference type="Proteomes" id="UP001530400"/>
    </source>
</evidence>
<dbReference type="CDD" id="cd20401">
    <property type="entry name" value="Tudor_AtPTM-like"/>
    <property type="match status" value="1"/>
</dbReference>
<proteinExistence type="predicted"/>
<dbReference type="InterPro" id="IPR047365">
    <property type="entry name" value="Tudor_AtPTM-like"/>
</dbReference>
<dbReference type="InterPro" id="IPR002219">
    <property type="entry name" value="PKC_DAG/PE"/>
</dbReference>
<reference evidence="4 5" key="1">
    <citation type="submission" date="2024-10" db="EMBL/GenBank/DDBJ databases">
        <title>Updated reference genomes for cyclostephanoid diatoms.</title>
        <authorList>
            <person name="Roberts W.R."/>
            <person name="Alverson A.J."/>
        </authorList>
    </citation>
    <scope>NUCLEOTIDE SEQUENCE [LARGE SCALE GENOMIC DNA]</scope>
    <source>
        <strain evidence="4 5">AJA010-31</strain>
    </source>
</reference>
<dbReference type="SUPFAM" id="SSF57903">
    <property type="entry name" value="FYVE/PHD zinc finger"/>
    <property type="match status" value="1"/>
</dbReference>
<sequence length="401" mass="45245">MASDDATAVSTATTIKGKCDLCAKPDGYGGHNLQKCKECGLLVHELCYATVPTECKNPNFTCHACKSVGTEVEVNVPSRVGGCKTGSHREMMKQETRPMECALCSVKSGIHAMHPLSDISGSEGRQLVLPATGAGFKRKEKRLAWVHTLCAQYICTTTGYIYGLFEGGGWEGQEDEEQSHNEEDEQNQEENHAQKYEIGTEVSKEFEEGWFDGKVTEYRYDEDEGEYLYAVLYEDGDKEDYNEKELEEILISRKEPHSSIFATESFCFLTGVDKKTGVDADKNVKEVRELKCTICNSNDSHSLRLPVQCMAYDPNEFKEFKKCHRKIKGVTKPECTLAVHVGCARWATKKFAGVKGKSLRMCYFYPGQKVRAWKVFGFLILYTLNAFYSFIIAWSPGWIRR</sequence>
<protein>
    <recommendedName>
        <fullName evidence="3">Phorbol-ester/DAG-type domain-containing protein</fullName>
    </recommendedName>
</protein>
<evidence type="ECO:0000259" key="3">
    <source>
        <dbReference type="PROSITE" id="PS50081"/>
    </source>
</evidence>
<dbReference type="EMBL" id="JALLPJ020000859">
    <property type="protein sequence ID" value="KAL3781151.1"/>
    <property type="molecule type" value="Genomic_DNA"/>
</dbReference>
<feature type="domain" description="Phorbol-ester/DAG-type" evidence="3">
    <location>
        <begin position="19"/>
        <end position="55"/>
    </location>
</feature>
<keyword evidence="2" id="KW-0812">Transmembrane</keyword>
<evidence type="ECO:0000256" key="1">
    <source>
        <dbReference type="SAM" id="MobiDB-lite"/>
    </source>
</evidence>
<dbReference type="Pfam" id="PF00130">
    <property type="entry name" value="C1_1"/>
    <property type="match status" value="1"/>
</dbReference>
<comment type="caution">
    <text evidence="4">The sequence shown here is derived from an EMBL/GenBank/DDBJ whole genome shotgun (WGS) entry which is preliminary data.</text>
</comment>
<feature type="transmembrane region" description="Helical" evidence="2">
    <location>
        <begin position="372"/>
        <end position="394"/>
    </location>
</feature>
<dbReference type="InterPro" id="IPR011011">
    <property type="entry name" value="Znf_FYVE_PHD"/>
</dbReference>
<gene>
    <name evidence="4" type="ORF">ACHAWO_010559</name>
</gene>
<dbReference type="Proteomes" id="UP001530400">
    <property type="component" value="Unassembled WGS sequence"/>
</dbReference>
<keyword evidence="2" id="KW-0472">Membrane</keyword>
<feature type="region of interest" description="Disordered" evidence="1">
    <location>
        <begin position="171"/>
        <end position="192"/>
    </location>
</feature>
<dbReference type="Gene3D" id="3.30.60.20">
    <property type="match status" value="1"/>
</dbReference>
<keyword evidence="5" id="KW-1185">Reference proteome</keyword>
<dbReference type="Pfam" id="PF21743">
    <property type="entry name" value="PTM_DIR17_Tudor"/>
    <property type="match status" value="1"/>
</dbReference>
<evidence type="ECO:0000313" key="4">
    <source>
        <dbReference type="EMBL" id="KAL3781151.1"/>
    </source>
</evidence>
<dbReference type="AlphaFoldDB" id="A0ABD3P032"/>
<feature type="compositionally biased region" description="Acidic residues" evidence="1">
    <location>
        <begin position="172"/>
        <end position="188"/>
    </location>
</feature>
<name>A0ABD3P032_9STRA</name>
<dbReference type="PANTHER" id="PTHR37384">
    <property type="entry name" value="OS01G0835600 PROTEIN"/>
    <property type="match status" value="1"/>
</dbReference>